<feature type="domain" description="TonB-dependent receptor plug" evidence="11">
    <location>
        <begin position="98"/>
        <end position="202"/>
    </location>
</feature>
<keyword evidence="7 8" id="KW-0998">Cell outer membrane</keyword>
<dbReference type="InterPro" id="IPR023997">
    <property type="entry name" value="TonB-dep_OMP_SusC/RagA_CS"/>
</dbReference>
<dbReference type="InterPro" id="IPR039426">
    <property type="entry name" value="TonB-dep_rcpt-like"/>
</dbReference>
<sequence length="1053" mass="113022">MAVTAQTKITGHIVGSDDKQPVVGAAIRIKGTTIGTVTDVNGNFTLSASSGQTLVITYVGYATTEVNVTGAAAYPITLQVNNKSLNEVIVTGYSSQRKKDISGAVAVVNVSDAKKLPTGSSEQLLQGQASGVNVITAGAPGAGSNVFVRGVSSFGNSSPLYVIDGVQTNSMSDINPNDIESISVLKDAGSAAIYGVSGGNGVIVITTKKGKSGKTTISYDGFYGRQVPPGGNVWNTLSPQDMAKLASAAGDNGNIGTNKIYTSGLGIPTYGWNGTLGTGTGDNIDLSTYKFDASNPANDFLIQKFNQQGTDWFHAIFKAAPTQSHNITATGGNDKNVYLFSLGYLNQQGTLIDTYLKRYQARINSTFALNDHIRVGETAYMIYRQTPYGNANGGGGYGNQAENNAVSMSYRIMPQIPVYDIAGNFGGTYDGPAAPLGNAANPVAQQVRTKDNYNKTWSVQGSAFVEADFLKHFTAKTQIAGTYINNWEYGFSSLNAYNDSENHGTSNAYFENSQYNSNYNWTTTVNYKEIFGKHNINFLAGYEQKQFYGRFVSGVSTNLFSVDPNYANVSNGTLNNKAASYALQPTATRSFFGKVDYIYNDRYILSGTIRRDGYSQFGTQKWGNFPAATAAWRVSQEDFMKGLTWVNDLKLRGSYGVGGNNANVTGPNAFSQYGSGFGSSYYAVNGTVTSQGFNNTQIGNASTSWEKDKILNIGLDASLFNKLDLSVEYYKKTITGLLYPQPLPATVGGATAPFVNLGDIQNHGLDISATYHGTAGSDFTYSIGANITTYKNTITYIPGDYFDASNSRVGYITRNEVGHPIGAFYGYQVTGLYNSTAEALAAPTYSGAAAGSFKYKDVNGDGKIDANDRTYIGNPNPDFTYGLNLNAAYKGFDFTAVFYGSQGNDDFNFTKYYTDFYSSFTGGKSTAALYNSWGSPGVTNPTVTKASYTQSMGSTIPSSYYVENGSFLKMRVAQIGYTIPTNTTKKIGISKVRVYLQGTNLFTITKYSGLDPELQPSSYNGVSNATQSAAFGIDYGSYPTNQRQYILGVNVTF</sequence>
<evidence type="ECO:0000256" key="4">
    <source>
        <dbReference type="ARBA" id="ARBA00022692"/>
    </source>
</evidence>
<protein>
    <recommendedName>
        <fullName evidence="14">TonB-dependent receptor plug domain-containing protein</fullName>
    </recommendedName>
</protein>
<evidence type="ECO:0000313" key="12">
    <source>
        <dbReference type="EMBL" id="OKS87689.1"/>
    </source>
</evidence>
<dbReference type="NCBIfam" id="TIGR04057">
    <property type="entry name" value="SusC_RagA_signa"/>
    <property type="match status" value="1"/>
</dbReference>
<gene>
    <name evidence="12" type="ORF">RG47T_3151</name>
</gene>
<evidence type="ECO:0000256" key="8">
    <source>
        <dbReference type="PROSITE-ProRule" id="PRU01360"/>
    </source>
</evidence>
<evidence type="ECO:0008006" key="14">
    <source>
        <dbReference type="Google" id="ProtNLM"/>
    </source>
</evidence>
<evidence type="ECO:0000256" key="2">
    <source>
        <dbReference type="ARBA" id="ARBA00022448"/>
    </source>
</evidence>
<accession>A0A1Q6A0Z2</accession>
<dbReference type="EMBL" id="MPPL01000001">
    <property type="protein sequence ID" value="OKS87689.1"/>
    <property type="molecule type" value="Genomic_DNA"/>
</dbReference>
<keyword evidence="6 8" id="KW-0472">Membrane</keyword>
<comment type="caution">
    <text evidence="12">The sequence shown here is derived from an EMBL/GenBank/DDBJ whole genome shotgun (WGS) entry which is preliminary data.</text>
</comment>
<keyword evidence="2 8" id="KW-0813">Transport</keyword>
<name>A0A1Q6A0Z2_9SPHI</name>
<dbReference type="NCBIfam" id="TIGR04056">
    <property type="entry name" value="OMP_RagA_SusC"/>
    <property type="match status" value="1"/>
</dbReference>
<evidence type="ECO:0000313" key="13">
    <source>
        <dbReference type="Proteomes" id="UP000186720"/>
    </source>
</evidence>
<dbReference type="Gene3D" id="2.40.170.20">
    <property type="entry name" value="TonB-dependent receptor, beta-barrel domain"/>
    <property type="match status" value="1"/>
</dbReference>
<keyword evidence="13" id="KW-1185">Reference proteome</keyword>
<evidence type="ECO:0000256" key="1">
    <source>
        <dbReference type="ARBA" id="ARBA00004571"/>
    </source>
</evidence>
<dbReference type="Gene3D" id="2.170.130.10">
    <property type="entry name" value="TonB-dependent receptor, plug domain"/>
    <property type="match status" value="1"/>
</dbReference>
<dbReference type="Pfam" id="PF00593">
    <property type="entry name" value="TonB_dep_Rec_b-barrel"/>
    <property type="match status" value="1"/>
</dbReference>
<dbReference type="Proteomes" id="UP000186720">
    <property type="component" value="Unassembled WGS sequence"/>
</dbReference>
<reference evidence="12 13" key="1">
    <citation type="submission" date="2016-11" db="EMBL/GenBank/DDBJ databases">
        <title>Whole Genome Sequencing of Mucilaginibacter polytrichastri RG4-7(T) isolated from the moss sample.</title>
        <authorList>
            <person name="Li Y."/>
        </authorList>
    </citation>
    <scope>NUCLEOTIDE SEQUENCE [LARGE SCALE GENOMIC DNA]</scope>
    <source>
        <strain evidence="12 13">RG4-7</strain>
    </source>
</reference>
<evidence type="ECO:0000256" key="7">
    <source>
        <dbReference type="ARBA" id="ARBA00023237"/>
    </source>
</evidence>
<dbReference type="InterPro" id="IPR012910">
    <property type="entry name" value="Plug_dom"/>
</dbReference>
<dbReference type="AlphaFoldDB" id="A0A1Q6A0Z2"/>
<evidence type="ECO:0000256" key="3">
    <source>
        <dbReference type="ARBA" id="ARBA00022452"/>
    </source>
</evidence>
<dbReference type="InterPro" id="IPR037066">
    <property type="entry name" value="Plug_dom_sf"/>
</dbReference>
<evidence type="ECO:0000256" key="5">
    <source>
        <dbReference type="ARBA" id="ARBA00023077"/>
    </source>
</evidence>
<keyword evidence="3 8" id="KW-1134">Transmembrane beta strand</keyword>
<evidence type="ECO:0000259" key="10">
    <source>
        <dbReference type="Pfam" id="PF00593"/>
    </source>
</evidence>
<evidence type="ECO:0000256" key="6">
    <source>
        <dbReference type="ARBA" id="ARBA00023136"/>
    </source>
</evidence>
<evidence type="ECO:0000256" key="9">
    <source>
        <dbReference type="RuleBase" id="RU003357"/>
    </source>
</evidence>
<dbReference type="InterPro" id="IPR000531">
    <property type="entry name" value="Beta-barrel_TonB"/>
</dbReference>
<dbReference type="PROSITE" id="PS52016">
    <property type="entry name" value="TONB_DEPENDENT_REC_3"/>
    <property type="match status" value="1"/>
</dbReference>
<comment type="subcellular location">
    <subcellularLocation>
        <location evidence="1 8">Cell outer membrane</location>
        <topology evidence="1 8">Multi-pass membrane protein</topology>
    </subcellularLocation>
</comment>
<comment type="similarity">
    <text evidence="8 9">Belongs to the TonB-dependent receptor family.</text>
</comment>
<dbReference type="Pfam" id="PF07715">
    <property type="entry name" value="Plug"/>
    <property type="match status" value="1"/>
</dbReference>
<keyword evidence="4 8" id="KW-0812">Transmembrane</keyword>
<dbReference type="GO" id="GO:0009279">
    <property type="term" value="C:cell outer membrane"/>
    <property type="evidence" value="ECO:0007669"/>
    <property type="project" value="UniProtKB-SubCell"/>
</dbReference>
<keyword evidence="5 9" id="KW-0798">TonB box</keyword>
<dbReference type="InterPro" id="IPR023996">
    <property type="entry name" value="TonB-dep_OMP_SusC/RagA"/>
</dbReference>
<dbReference type="SUPFAM" id="SSF49464">
    <property type="entry name" value="Carboxypeptidase regulatory domain-like"/>
    <property type="match status" value="1"/>
</dbReference>
<dbReference type="InterPro" id="IPR008969">
    <property type="entry name" value="CarboxyPept-like_regulatory"/>
</dbReference>
<dbReference type="InterPro" id="IPR036942">
    <property type="entry name" value="Beta-barrel_TonB_sf"/>
</dbReference>
<proteinExistence type="inferred from homology"/>
<evidence type="ECO:0000259" key="11">
    <source>
        <dbReference type="Pfam" id="PF07715"/>
    </source>
</evidence>
<feature type="domain" description="TonB-dependent receptor-like beta-barrel" evidence="10">
    <location>
        <begin position="423"/>
        <end position="889"/>
    </location>
</feature>
<organism evidence="12 13">
    <name type="scientific">Mucilaginibacter polytrichastri</name>
    <dbReference type="NCBI Taxonomy" id="1302689"/>
    <lineage>
        <taxon>Bacteria</taxon>
        <taxon>Pseudomonadati</taxon>
        <taxon>Bacteroidota</taxon>
        <taxon>Sphingobacteriia</taxon>
        <taxon>Sphingobacteriales</taxon>
        <taxon>Sphingobacteriaceae</taxon>
        <taxon>Mucilaginibacter</taxon>
    </lineage>
</organism>
<dbReference type="Pfam" id="PF13715">
    <property type="entry name" value="CarbopepD_reg_2"/>
    <property type="match status" value="1"/>
</dbReference>
<dbReference type="Gene3D" id="2.60.40.1120">
    <property type="entry name" value="Carboxypeptidase-like, regulatory domain"/>
    <property type="match status" value="1"/>
</dbReference>
<dbReference type="SUPFAM" id="SSF56935">
    <property type="entry name" value="Porins"/>
    <property type="match status" value="1"/>
</dbReference>
<dbReference type="STRING" id="1302689.RG47T_3151"/>